<dbReference type="GO" id="GO:0008270">
    <property type="term" value="F:zinc ion binding"/>
    <property type="evidence" value="ECO:0007669"/>
    <property type="project" value="InterPro"/>
</dbReference>
<dbReference type="SUPFAM" id="SSF50129">
    <property type="entry name" value="GroES-like"/>
    <property type="match status" value="1"/>
</dbReference>
<dbReference type="AlphaFoldDB" id="A0A0G3HG92"/>
<dbReference type="PANTHER" id="PTHR48106">
    <property type="entry name" value="QUINONE OXIDOREDUCTASE PIG3-RELATED"/>
    <property type="match status" value="1"/>
</dbReference>
<dbReference type="InterPro" id="IPR002364">
    <property type="entry name" value="Quin_OxRdtase/zeta-crystal_CS"/>
</dbReference>
<dbReference type="InterPro" id="IPR036291">
    <property type="entry name" value="NAD(P)-bd_dom_sf"/>
</dbReference>
<organism evidence="5 6">
    <name type="scientific">Corynebacterium uterequi</name>
    <dbReference type="NCBI Taxonomy" id="1072256"/>
    <lineage>
        <taxon>Bacteria</taxon>
        <taxon>Bacillati</taxon>
        <taxon>Actinomycetota</taxon>
        <taxon>Actinomycetes</taxon>
        <taxon>Mycobacteriales</taxon>
        <taxon>Corynebacteriaceae</taxon>
        <taxon>Corynebacterium</taxon>
    </lineage>
</organism>
<keyword evidence="1" id="KW-0521">NADP</keyword>
<protein>
    <submittedName>
        <fullName evidence="5">Putative NAD(P)H quinone oxidoreductase, PIG3 family</fullName>
    </submittedName>
</protein>
<dbReference type="Gene3D" id="3.40.50.720">
    <property type="entry name" value="NAD(P)-binding Rossmann-like Domain"/>
    <property type="match status" value="1"/>
</dbReference>
<dbReference type="SMART" id="SM00829">
    <property type="entry name" value="PKS_ER"/>
    <property type="match status" value="1"/>
</dbReference>
<dbReference type="OrthoDB" id="9780520at2"/>
<feature type="region of interest" description="Disordered" evidence="3">
    <location>
        <begin position="1"/>
        <end position="23"/>
    </location>
</feature>
<dbReference type="STRING" id="1072256.CUTER_00490"/>
<dbReference type="NCBIfam" id="TIGR02824">
    <property type="entry name" value="quinone_pig3"/>
    <property type="match status" value="1"/>
</dbReference>
<dbReference type="GO" id="GO:0016651">
    <property type="term" value="F:oxidoreductase activity, acting on NAD(P)H"/>
    <property type="evidence" value="ECO:0007669"/>
    <property type="project" value="TreeGrafter"/>
</dbReference>
<dbReference type="InterPro" id="IPR013154">
    <property type="entry name" value="ADH-like_N"/>
</dbReference>
<dbReference type="KEGG" id="cut:CUTER_00490"/>
<dbReference type="SUPFAM" id="SSF51735">
    <property type="entry name" value="NAD(P)-binding Rossmann-fold domains"/>
    <property type="match status" value="1"/>
</dbReference>
<dbReference type="CDD" id="cd05276">
    <property type="entry name" value="p53_inducible_oxidoreductase"/>
    <property type="match status" value="1"/>
</dbReference>
<evidence type="ECO:0000313" key="6">
    <source>
        <dbReference type="Proteomes" id="UP000035548"/>
    </source>
</evidence>
<dbReference type="Pfam" id="PF00107">
    <property type="entry name" value="ADH_zinc_N"/>
    <property type="match status" value="1"/>
</dbReference>
<reference evidence="5 6" key="1">
    <citation type="journal article" date="2015" name="Genome Announc.">
        <title>Virulence Factor Genes Detected in the Complete Genome Sequence of Corynebacterium uterequi DSM 45634, Isolated from the Uterus of a Maiden Mare.</title>
        <authorList>
            <person name="Ruckert C."/>
            <person name="Kriete M."/>
            <person name="Jaenicke S."/>
            <person name="Winkler A."/>
            <person name="Tauch A."/>
        </authorList>
    </citation>
    <scope>NUCLEOTIDE SEQUENCE [LARGE SCALE GENOMIC DNA]</scope>
    <source>
        <strain evidence="5 6">DSM 45634</strain>
    </source>
</reference>
<dbReference type="RefSeq" id="WP_047258777.1">
    <property type="nucleotide sequence ID" value="NZ_CP011546.1"/>
</dbReference>
<dbReference type="InterPro" id="IPR020843">
    <property type="entry name" value="ER"/>
</dbReference>
<feature type="domain" description="Enoyl reductase (ER)" evidence="4">
    <location>
        <begin position="10"/>
        <end position="312"/>
    </location>
</feature>
<evidence type="ECO:0000256" key="2">
    <source>
        <dbReference type="ARBA" id="ARBA00023002"/>
    </source>
</evidence>
<dbReference type="PANTHER" id="PTHR48106:SF8">
    <property type="entry name" value="OS02G0805600 PROTEIN"/>
    <property type="match status" value="1"/>
</dbReference>
<dbReference type="InterPro" id="IPR011032">
    <property type="entry name" value="GroES-like_sf"/>
</dbReference>
<reference evidence="6" key="2">
    <citation type="submission" date="2015-05" db="EMBL/GenBank/DDBJ databases">
        <title>Complete genome sequence of Corynebacterium uterequi DSM 45634, isolated from the uterus of a maiden mare.</title>
        <authorList>
            <person name="Ruckert C."/>
            <person name="Albersmeier A."/>
            <person name="Winkler A."/>
            <person name="Tauch A."/>
        </authorList>
    </citation>
    <scope>NUCLEOTIDE SEQUENCE [LARGE SCALE GENOMIC DNA]</scope>
    <source>
        <strain evidence="6">DSM 45634</strain>
    </source>
</reference>
<keyword evidence="6" id="KW-1185">Reference proteome</keyword>
<evidence type="ECO:0000313" key="5">
    <source>
        <dbReference type="EMBL" id="AKK10127.1"/>
    </source>
</evidence>
<dbReference type="EMBL" id="CP011546">
    <property type="protein sequence ID" value="AKK10127.1"/>
    <property type="molecule type" value="Genomic_DNA"/>
</dbReference>
<sequence>MKAIVQTNPDDPRSLQWRDAPTPVPGEGEVLVKVAAAGVNRADLVQAQGRYPAPKGEPETLGLEIAGTIVDGPRAGQPVGALLAGGGYAEYVAVPEGQLTDVPEGFDAVATAAVVEAAVTVWSNLVMVGGLTAGETVLIHGGAGGIGTMAIQVAKALGATVAVTAGSDEKLATCRDLGADILINYHSENFLDRLRDSCDLILDVVGADYLDDNMRCLRVGGRLVVIAVQSGPKATVNLARMMPRRQSIHATTLRSRPRAEKARIVAETVANVWPMLADGRVRPLVHATVPMAEAARAHDLLDSGEVTGKIVLTV</sequence>
<accession>A0A0G3HG92</accession>
<dbReference type="PATRIC" id="fig|1072256.5.peg.95"/>
<gene>
    <name evidence="5" type="ORF">CUTER_00490</name>
</gene>
<dbReference type="PROSITE" id="PS01162">
    <property type="entry name" value="QOR_ZETA_CRYSTAL"/>
    <property type="match status" value="1"/>
</dbReference>
<dbReference type="GO" id="GO:0070402">
    <property type="term" value="F:NADPH binding"/>
    <property type="evidence" value="ECO:0007669"/>
    <property type="project" value="TreeGrafter"/>
</dbReference>
<evidence type="ECO:0000256" key="1">
    <source>
        <dbReference type="ARBA" id="ARBA00022857"/>
    </source>
</evidence>
<dbReference type="Pfam" id="PF08240">
    <property type="entry name" value="ADH_N"/>
    <property type="match status" value="1"/>
</dbReference>
<dbReference type="InterPro" id="IPR013149">
    <property type="entry name" value="ADH-like_C"/>
</dbReference>
<name>A0A0G3HG92_9CORY</name>
<dbReference type="Gene3D" id="3.90.180.10">
    <property type="entry name" value="Medium-chain alcohol dehydrogenases, catalytic domain"/>
    <property type="match status" value="1"/>
</dbReference>
<dbReference type="Proteomes" id="UP000035548">
    <property type="component" value="Chromosome"/>
</dbReference>
<proteinExistence type="predicted"/>
<evidence type="ECO:0000256" key="3">
    <source>
        <dbReference type="SAM" id="MobiDB-lite"/>
    </source>
</evidence>
<evidence type="ECO:0000259" key="4">
    <source>
        <dbReference type="SMART" id="SM00829"/>
    </source>
</evidence>
<keyword evidence="2" id="KW-0560">Oxidoreductase</keyword>
<dbReference type="InterPro" id="IPR014189">
    <property type="entry name" value="Quinone_OxRdtase_PIG3"/>
</dbReference>